<dbReference type="AlphaFoldDB" id="A0A424WKB4"/>
<dbReference type="Gene3D" id="1.10.1530.10">
    <property type="match status" value="1"/>
</dbReference>
<dbReference type="InterPro" id="IPR003767">
    <property type="entry name" value="Malate/L-lactate_DH-like"/>
</dbReference>
<accession>A0A424WKB4</accession>
<evidence type="ECO:0000256" key="2">
    <source>
        <dbReference type="ARBA" id="ARBA00023002"/>
    </source>
</evidence>
<reference evidence="4 5" key="1">
    <citation type="submission" date="2018-08" db="EMBL/GenBank/DDBJ databases">
        <title>Achromobacter xylosoxidans Genome sequencing and assembly.</title>
        <authorList>
            <person name="Wang R."/>
            <person name="Rensing C."/>
            <person name="Li Y."/>
        </authorList>
    </citation>
    <scope>NUCLEOTIDE SEQUENCE [LARGE SCALE GENOMIC DNA]</scope>
    <source>
        <strain evidence="4 5">GD003A</strain>
    </source>
</reference>
<evidence type="ECO:0000313" key="5">
    <source>
        <dbReference type="Proteomes" id="UP000285324"/>
    </source>
</evidence>
<keyword evidence="2" id="KW-0560">Oxidoreductase</keyword>
<dbReference type="Pfam" id="PF02615">
    <property type="entry name" value="Ldh_2"/>
    <property type="match status" value="1"/>
</dbReference>
<comment type="similarity">
    <text evidence="1">Belongs to the LDH2/MDH2 oxidoreductase family.</text>
</comment>
<dbReference type="InterPro" id="IPR036111">
    <property type="entry name" value="Mal/L-sulfo/L-lacto_DH-like_sf"/>
</dbReference>
<sequence>MARRECVDAAQWQQWGEACLRRLDFNEDDARCLASSLAQTSLWGIDSHGIARLPHYLNRVVHGSILARPQIRIEQSGPATAQVHGGRGHGIVVAHRASQTAMALAREAGVGAVGVSDSSHCGAIGLYTRAAARQGLIGMAYTHSDAIAAPFGGRQPYFGTNPISFAFPRQDGEPLCLDMATTSIPWNRVMNARRDGAELPAGVALDAEGRNVTDAERVRALSPLGGDYGHKGYGLAMMVELLCGPLNGNPHGPHIGPMYEQLDRPRELGAFFIVIDPARFAGGAALAAVAAGMAAELAEQPGSPRMPGDPELASQAQRQAAGIPVPPALKAEMAEWSARLGLAPPPFTPAEAQA</sequence>
<dbReference type="GO" id="GO:0016491">
    <property type="term" value="F:oxidoreductase activity"/>
    <property type="evidence" value="ECO:0007669"/>
    <property type="project" value="UniProtKB-KW"/>
</dbReference>
<protein>
    <submittedName>
        <fullName evidence="4">Ldh family oxidoreductase</fullName>
    </submittedName>
</protein>
<comment type="caution">
    <text evidence="4">The sequence shown here is derived from an EMBL/GenBank/DDBJ whole genome shotgun (WGS) entry which is preliminary data.</text>
</comment>
<organism evidence="4 5">
    <name type="scientific">Alcaligenes xylosoxydans xylosoxydans</name>
    <name type="common">Achromobacter xylosoxidans</name>
    <dbReference type="NCBI Taxonomy" id="85698"/>
    <lineage>
        <taxon>Bacteria</taxon>
        <taxon>Pseudomonadati</taxon>
        <taxon>Pseudomonadota</taxon>
        <taxon>Betaproteobacteria</taxon>
        <taxon>Burkholderiales</taxon>
        <taxon>Alcaligenaceae</taxon>
        <taxon>Achromobacter</taxon>
    </lineage>
</organism>
<dbReference type="PANTHER" id="PTHR11091:SF0">
    <property type="entry name" value="MALATE DEHYDROGENASE"/>
    <property type="match status" value="1"/>
</dbReference>
<name>A0A424WKB4_ALCXX</name>
<evidence type="ECO:0000256" key="1">
    <source>
        <dbReference type="ARBA" id="ARBA00006056"/>
    </source>
</evidence>
<gene>
    <name evidence="4" type="ORF">DY367_00555</name>
</gene>
<dbReference type="EMBL" id="QVXO01000001">
    <property type="protein sequence ID" value="RPJ93743.1"/>
    <property type="molecule type" value="Genomic_DNA"/>
</dbReference>
<dbReference type="InterPro" id="IPR043143">
    <property type="entry name" value="Mal/L-sulf/L-lact_DH-like_NADP"/>
</dbReference>
<dbReference type="PANTHER" id="PTHR11091">
    <property type="entry name" value="OXIDOREDUCTASE-RELATED"/>
    <property type="match status" value="1"/>
</dbReference>
<feature type="region of interest" description="Disordered" evidence="3">
    <location>
        <begin position="300"/>
        <end position="325"/>
    </location>
</feature>
<dbReference type="RefSeq" id="WP_059371379.1">
    <property type="nucleotide sequence ID" value="NZ_CP061008.1"/>
</dbReference>
<dbReference type="InterPro" id="IPR043144">
    <property type="entry name" value="Mal/L-sulf/L-lact_DH-like_ah"/>
</dbReference>
<dbReference type="Gene3D" id="3.30.1370.60">
    <property type="entry name" value="Hypothetical oxidoreductase yiak, domain 2"/>
    <property type="match status" value="1"/>
</dbReference>
<dbReference type="SUPFAM" id="SSF89733">
    <property type="entry name" value="L-sulfolactate dehydrogenase-like"/>
    <property type="match status" value="1"/>
</dbReference>
<evidence type="ECO:0000313" key="4">
    <source>
        <dbReference type="EMBL" id="RPJ93743.1"/>
    </source>
</evidence>
<evidence type="ECO:0000256" key="3">
    <source>
        <dbReference type="SAM" id="MobiDB-lite"/>
    </source>
</evidence>
<proteinExistence type="inferred from homology"/>
<dbReference type="OrthoDB" id="924592at2"/>
<dbReference type="Proteomes" id="UP000285324">
    <property type="component" value="Unassembled WGS sequence"/>
</dbReference>